<comment type="caution">
    <text evidence="2">The sequence shown here is derived from an EMBL/GenBank/DDBJ whole genome shotgun (WGS) entry which is preliminary data.</text>
</comment>
<protein>
    <submittedName>
        <fullName evidence="2">Uncharacterized protein</fullName>
    </submittedName>
</protein>
<gene>
    <name evidence="2" type="ORF">FPZ43_11740</name>
</gene>
<reference evidence="2 3" key="1">
    <citation type="submission" date="2019-07" db="EMBL/GenBank/DDBJ databases">
        <authorList>
            <person name="Kim J."/>
        </authorList>
    </citation>
    <scope>NUCLEOTIDE SEQUENCE [LARGE SCALE GENOMIC DNA]</scope>
    <source>
        <strain evidence="3">dk17</strain>
    </source>
</reference>
<feature type="transmembrane region" description="Helical" evidence="1">
    <location>
        <begin position="90"/>
        <end position="112"/>
    </location>
</feature>
<keyword evidence="1" id="KW-0812">Transmembrane</keyword>
<evidence type="ECO:0000256" key="1">
    <source>
        <dbReference type="SAM" id="Phobius"/>
    </source>
</evidence>
<keyword evidence="1" id="KW-1133">Transmembrane helix</keyword>
<feature type="transmembrane region" description="Helical" evidence="1">
    <location>
        <begin position="141"/>
        <end position="159"/>
    </location>
</feature>
<dbReference type="Proteomes" id="UP000320042">
    <property type="component" value="Unassembled WGS sequence"/>
</dbReference>
<dbReference type="RefSeq" id="WP_146382116.1">
    <property type="nucleotide sequence ID" value="NZ_VOEJ01000005.1"/>
</dbReference>
<evidence type="ECO:0000313" key="3">
    <source>
        <dbReference type="Proteomes" id="UP000320042"/>
    </source>
</evidence>
<dbReference type="OrthoDB" id="9890646at2"/>
<sequence>MNSKIKANEAYVKHHQEIEDIGRSNVCPITILEQQGGQAFLFRKIQTWLRLQNQKLDYRLLYCDIAVCCVYILFIFSALTFNSVVLSQDWLSAIIVIVLLAGCILFIGIHLVPYKKSDTIAPKPVAETWASYRQIISKLPAALKAYTCTFILLLLMFGYNELYPIQMLSAFLLLSTAILFGTGVYLLSKALNAKYITKVYVTETARFVRNNHI</sequence>
<feature type="transmembrane region" description="Helical" evidence="1">
    <location>
        <begin position="165"/>
        <end position="188"/>
    </location>
</feature>
<organism evidence="2 3">
    <name type="scientific">Mucilaginibacter pallidiroseus</name>
    <dbReference type="NCBI Taxonomy" id="2599295"/>
    <lineage>
        <taxon>Bacteria</taxon>
        <taxon>Pseudomonadati</taxon>
        <taxon>Bacteroidota</taxon>
        <taxon>Sphingobacteriia</taxon>
        <taxon>Sphingobacteriales</taxon>
        <taxon>Sphingobacteriaceae</taxon>
        <taxon>Mucilaginibacter</taxon>
    </lineage>
</organism>
<proteinExistence type="predicted"/>
<dbReference type="AlphaFoldDB" id="A0A563UC80"/>
<keyword evidence="1" id="KW-0472">Membrane</keyword>
<evidence type="ECO:0000313" key="2">
    <source>
        <dbReference type="EMBL" id="TWR28930.1"/>
    </source>
</evidence>
<feature type="transmembrane region" description="Helical" evidence="1">
    <location>
        <begin position="60"/>
        <end position="84"/>
    </location>
</feature>
<name>A0A563UC80_9SPHI</name>
<dbReference type="EMBL" id="VOEJ01000005">
    <property type="protein sequence ID" value="TWR28930.1"/>
    <property type="molecule type" value="Genomic_DNA"/>
</dbReference>
<keyword evidence="3" id="KW-1185">Reference proteome</keyword>
<accession>A0A563UC80</accession>